<comment type="similarity">
    <text evidence="3 10">Belongs to the TPP enzyme family.</text>
</comment>
<comment type="cofactor">
    <cofactor evidence="2">
        <name>thiamine diphosphate</name>
        <dbReference type="ChEBI" id="CHEBI:58937"/>
    </cofactor>
</comment>
<keyword evidence="15" id="KW-0670">Pyruvate</keyword>
<accession>A0A5C5ZCC7</accession>
<dbReference type="GO" id="GO:0004737">
    <property type="term" value="F:pyruvate decarboxylase activity"/>
    <property type="evidence" value="ECO:0007669"/>
    <property type="project" value="TreeGrafter"/>
</dbReference>
<dbReference type="PIRSF" id="PIRSF036565">
    <property type="entry name" value="Pyruvt_ip_decrb"/>
    <property type="match status" value="1"/>
</dbReference>
<dbReference type="PANTHER" id="PTHR43452:SF30">
    <property type="entry name" value="PYRUVATE DECARBOXYLASE ISOZYME 1-RELATED"/>
    <property type="match status" value="1"/>
</dbReference>
<feature type="binding site" evidence="9">
    <location>
        <position position="484"/>
    </location>
    <ligand>
        <name>Mg(2+)</name>
        <dbReference type="ChEBI" id="CHEBI:18420"/>
    </ligand>
</feature>
<dbReference type="InterPro" id="IPR029035">
    <property type="entry name" value="DHS-like_NAD/FAD-binding_dom"/>
</dbReference>
<dbReference type="GO" id="GO:0047434">
    <property type="term" value="F:indolepyruvate decarboxylase activity"/>
    <property type="evidence" value="ECO:0007669"/>
    <property type="project" value="UniProtKB-EC"/>
</dbReference>
<dbReference type="Pfam" id="PF02775">
    <property type="entry name" value="TPP_enzyme_C"/>
    <property type="match status" value="1"/>
</dbReference>
<feature type="binding site" evidence="9">
    <location>
        <position position="482"/>
    </location>
    <ligand>
        <name>Mg(2+)</name>
        <dbReference type="ChEBI" id="CHEBI:18420"/>
    </ligand>
</feature>
<dbReference type="Gene3D" id="3.40.50.1220">
    <property type="entry name" value="TPP-binding domain"/>
    <property type="match status" value="1"/>
</dbReference>
<keyword evidence="8 15" id="KW-0456">Lyase</keyword>
<name>A0A5C5ZCC7_9BACT</name>
<feature type="binding site" evidence="9">
    <location>
        <position position="455"/>
    </location>
    <ligand>
        <name>Mg(2+)</name>
        <dbReference type="ChEBI" id="CHEBI:18420"/>
    </ligand>
</feature>
<keyword evidence="4 9" id="KW-0479">Metal-binding</keyword>
<keyword evidence="6 9" id="KW-0460">Magnesium</keyword>
<dbReference type="OrthoDB" id="4494979at2"/>
<organism evidence="15 16">
    <name type="scientific">Novipirellula herctigrandis</name>
    <dbReference type="NCBI Taxonomy" id="2527986"/>
    <lineage>
        <taxon>Bacteria</taxon>
        <taxon>Pseudomonadati</taxon>
        <taxon>Planctomycetota</taxon>
        <taxon>Planctomycetia</taxon>
        <taxon>Pirellulales</taxon>
        <taxon>Pirellulaceae</taxon>
        <taxon>Novipirellula</taxon>
    </lineage>
</organism>
<dbReference type="PANTHER" id="PTHR43452">
    <property type="entry name" value="PYRUVATE DECARBOXYLASE"/>
    <property type="match status" value="1"/>
</dbReference>
<dbReference type="Proteomes" id="UP000315010">
    <property type="component" value="Unassembled WGS sequence"/>
</dbReference>
<dbReference type="EC" id="4.1.1.74" evidence="15"/>
<dbReference type="InterPro" id="IPR047213">
    <property type="entry name" value="TPP_PYR_PDC_IPDC-like"/>
</dbReference>
<dbReference type="CDD" id="cd07038">
    <property type="entry name" value="TPP_PYR_PDC_IPDC_like"/>
    <property type="match status" value="1"/>
</dbReference>
<evidence type="ECO:0000313" key="16">
    <source>
        <dbReference type="Proteomes" id="UP000315010"/>
    </source>
</evidence>
<dbReference type="InterPro" id="IPR000399">
    <property type="entry name" value="TPP-bd_CS"/>
</dbReference>
<dbReference type="InterPro" id="IPR029061">
    <property type="entry name" value="THDP-binding"/>
</dbReference>
<evidence type="ECO:0000256" key="7">
    <source>
        <dbReference type="ARBA" id="ARBA00023052"/>
    </source>
</evidence>
<feature type="domain" description="Thiamine pyrophosphate enzyme central" evidence="12">
    <location>
        <begin position="213"/>
        <end position="336"/>
    </location>
</feature>
<evidence type="ECO:0000259" key="12">
    <source>
        <dbReference type="Pfam" id="PF00205"/>
    </source>
</evidence>
<dbReference type="FunFam" id="3.40.50.970:FF:000024">
    <property type="entry name" value="Pyruvate decarboxylase isozyme"/>
    <property type="match status" value="1"/>
</dbReference>
<dbReference type="PROSITE" id="PS00187">
    <property type="entry name" value="TPP_ENZYMES"/>
    <property type="match status" value="1"/>
</dbReference>
<gene>
    <name evidence="15" type="primary">ipdC</name>
    <name evidence="15" type="ORF">CA13_62790</name>
</gene>
<comment type="caution">
    <text evidence="15">The sequence shown here is derived from an EMBL/GenBank/DDBJ whole genome shotgun (WGS) entry which is preliminary data.</text>
</comment>
<keyword evidence="7 10" id="KW-0786">Thiamine pyrophosphate</keyword>
<dbReference type="InterPro" id="IPR012110">
    <property type="entry name" value="PDC/IPDC-like"/>
</dbReference>
<feature type="compositionally biased region" description="Basic and acidic residues" evidence="11">
    <location>
        <begin position="356"/>
        <end position="371"/>
    </location>
</feature>
<dbReference type="GO" id="GO:0000949">
    <property type="term" value="P:aromatic amino acid family catabolic process to alcohol via Ehrlich pathway"/>
    <property type="evidence" value="ECO:0007669"/>
    <property type="project" value="TreeGrafter"/>
</dbReference>
<proteinExistence type="inferred from homology"/>
<dbReference type="AlphaFoldDB" id="A0A5C5ZCC7"/>
<evidence type="ECO:0000256" key="1">
    <source>
        <dbReference type="ARBA" id="ARBA00001920"/>
    </source>
</evidence>
<dbReference type="EMBL" id="SJPJ01000001">
    <property type="protein sequence ID" value="TWT84798.1"/>
    <property type="molecule type" value="Genomic_DNA"/>
</dbReference>
<sequence length="568" mass="63038">MSTPTSDRNRDSLASPSLFEPISIGDYLIRRLGDYGVEDLFGIPGDYVLSFYSELEKSPLNVIGCTREDCAGFAADAYARIRGMGALCVTYCVGGLSVCNSIAGAYAEKSPVVVISGAPGLKERSTGALLHHMVRDFRTQADVFEKFTIASAELTDPLTAMSEIDRVLDACDHFKRPVYIELPRDMVHVIPPSPHGYRGVLREANSEATNEAIRETIERLAAAKKPVILAGVEIHRFRLQDEMLQLAESANIPIATTMLGKSVVSERHPLFIGLYEGAIGDSEVTRVVEQSDCVLLLGAFLSDINLGIYTAKLEPNRCVYVTSESLRISHHHYHQVDLKQFLVGLNGETSRLPWREIPNRSVEEPHEKKDSDDEPETESLRTSWLIAKLNERLDADTIVIADVGDSLFAATELTIHERTEFLSPAYYTSMGFSIPAALGAATARPDHRIVVLVGDGAFQMTGQELSTLIREGHHPVVILLDNHGYGTERYLHKGNWKYNDVATWDYGQLLRVYRSGVPHRVGTKSEFITAIDTAWSQRDQTHLIHVTLEENDASDTLRKLAERMGEMV</sequence>
<dbReference type="Pfam" id="PF00205">
    <property type="entry name" value="TPP_enzyme_M"/>
    <property type="match status" value="1"/>
</dbReference>
<feature type="region of interest" description="Disordered" evidence="11">
    <location>
        <begin position="356"/>
        <end position="377"/>
    </location>
</feature>
<dbReference type="SUPFAM" id="SSF52467">
    <property type="entry name" value="DHS-like NAD/FAD-binding domain"/>
    <property type="match status" value="1"/>
</dbReference>
<evidence type="ECO:0000256" key="4">
    <source>
        <dbReference type="ARBA" id="ARBA00022723"/>
    </source>
</evidence>
<dbReference type="InterPro" id="IPR012000">
    <property type="entry name" value="Thiamin_PyroP_enz_cen_dom"/>
</dbReference>
<evidence type="ECO:0000256" key="9">
    <source>
        <dbReference type="PIRSR" id="PIRSR036565-2"/>
    </source>
</evidence>
<evidence type="ECO:0000256" key="10">
    <source>
        <dbReference type="RuleBase" id="RU362132"/>
    </source>
</evidence>
<dbReference type="SUPFAM" id="SSF52518">
    <property type="entry name" value="Thiamin diphosphate-binding fold (THDP-binding)"/>
    <property type="match status" value="2"/>
</dbReference>
<dbReference type="CDD" id="cd02005">
    <property type="entry name" value="TPP_PDC_IPDC"/>
    <property type="match status" value="1"/>
</dbReference>
<keyword evidence="5" id="KW-0210">Decarboxylase</keyword>
<dbReference type="GO" id="GO:0000287">
    <property type="term" value="F:magnesium ion binding"/>
    <property type="evidence" value="ECO:0007669"/>
    <property type="project" value="InterPro"/>
</dbReference>
<protein>
    <submittedName>
        <fullName evidence="15">Indole-3-pyruvate decarboxylase</fullName>
        <ecNumber evidence="15">4.1.1.74</ecNumber>
    </submittedName>
</protein>
<evidence type="ECO:0000256" key="5">
    <source>
        <dbReference type="ARBA" id="ARBA00022793"/>
    </source>
</evidence>
<comment type="cofactor">
    <cofactor evidence="9">
        <name>Mg(2+)</name>
        <dbReference type="ChEBI" id="CHEBI:18420"/>
    </cofactor>
    <text evidence="9">Binds 1 Mg(2+) per subunit.</text>
</comment>
<feature type="domain" description="Thiamine pyrophosphate enzyme N-terminal TPP-binding" evidence="14">
    <location>
        <begin position="24"/>
        <end position="129"/>
    </location>
</feature>
<evidence type="ECO:0000256" key="11">
    <source>
        <dbReference type="SAM" id="MobiDB-lite"/>
    </source>
</evidence>
<dbReference type="InterPro" id="IPR012001">
    <property type="entry name" value="Thiamin_PyroP_enz_TPP-bd_dom"/>
</dbReference>
<feature type="domain" description="Thiamine pyrophosphate enzyme TPP-binding" evidence="13">
    <location>
        <begin position="402"/>
        <end position="546"/>
    </location>
</feature>
<dbReference type="GO" id="GO:0030976">
    <property type="term" value="F:thiamine pyrophosphate binding"/>
    <property type="evidence" value="ECO:0007669"/>
    <property type="project" value="InterPro"/>
</dbReference>
<comment type="cofactor">
    <cofactor evidence="1">
        <name>a metal cation</name>
        <dbReference type="ChEBI" id="CHEBI:25213"/>
    </cofactor>
</comment>
<keyword evidence="16" id="KW-1185">Reference proteome</keyword>
<reference evidence="15 16" key="1">
    <citation type="submission" date="2019-02" db="EMBL/GenBank/DDBJ databases">
        <title>Deep-cultivation of Planctomycetes and their phenomic and genomic characterization uncovers novel biology.</title>
        <authorList>
            <person name="Wiegand S."/>
            <person name="Jogler M."/>
            <person name="Boedeker C."/>
            <person name="Pinto D."/>
            <person name="Vollmers J."/>
            <person name="Rivas-Marin E."/>
            <person name="Kohn T."/>
            <person name="Peeters S.H."/>
            <person name="Heuer A."/>
            <person name="Rast P."/>
            <person name="Oberbeckmann S."/>
            <person name="Bunk B."/>
            <person name="Jeske O."/>
            <person name="Meyerdierks A."/>
            <person name="Storesund J.E."/>
            <person name="Kallscheuer N."/>
            <person name="Luecker S."/>
            <person name="Lage O.M."/>
            <person name="Pohl T."/>
            <person name="Merkel B.J."/>
            <person name="Hornburger P."/>
            <person name="Mueller R.-W."/>
            <person name="Bruemmer F."/>
            <person name="Labrenz M."/>
            <person name="Spormann A.M."/>
            <person name="Op Den Camp H."/>
            <person name="Overmann J."/>
            <person name="Amann R."/>
            <person name="Jetten M.S.M."/>
            <person name="Mascher T."/>
            <person name="Medema M.H."/>
            <person name="Devos D.P."/>
            <person name="Kaster A.-K."/>
            <person name="Ovreas L."/>
            <person name="Rohde M."/>
            <person name="Galperin M.Y."/>
            <person name="Jogler C."/>
        </authorList>
    </citation>
    <scope>NUCLEOTIDE SEQUENCE [LARGE SCALE GENOMIC DNA]</scope>
    <source>
        <strain evidence="15 16">CA13</strain>
    </source>
</reference>
<evidence type="ECO:0000259" key="13">
    <source>
        <dbReference type="Pfam" id="PF02775"/>
    </source>
</evidence>
<evidence type="ECO:0000256" key="8">
    <source>
        <dbReference type="ARBA" id="ARBA00023239"/>
    </source>
</evidence>
<evidence type="ECO:0000256" key="6">
    <source>
        <dbReference type="ARBA" id="ARBA00022842"/>
    </source>
</evidence>
<dbReference type="RefSeq" id="WP_146402679.1">
    <property type="nucleotide sequence ID" value="NZ_SJPJ01000001.1"/>
</dbReference>
<dbReference type="InterPro" id="IPR011766">
    <property type="entry name" value="TPP_enzyme_TPP-bd"/>
</dbReference>
<dbReference type="GO" id="GO:0005829">
    <property type="term" value="C:cytosol"/>
    <property type="evidence" value="ECO:0007669"/>
    <property type="project" value="TreeGrafter"/>
</dbReference>
<dbReference type="InterPro" id="IPR047214">
    <property type="entry name" value="TPP_PDC_IPDC"/>
</dbReference>
<evidence type="ECO:0000256" key="3">
    <source>
        <dbReference type="ARBA" id="ARBA00007812"/>
    </source>
</evidence>
<dbReference type="Pfam" id="PF02776">
    <property type="entry name" value="TPP_enzyme_N"/>
    <property type="match status" value="1"/>
</dbReference>
<evidence type="ECO:0000313" key="15">
    <source>
        <dbReference type="EMBL" id="TWT84798.1"/>
    </source>
</evidence>
<evidence type="ECO:0000256" key="2">
    <source>
        <dbReference type="ARBA" id="ARBA00001964"/>
    </source>
</evidence>
<dbReference type="Gene3D" id="3.40.50.970">
    <property type="match status" value="2"/>
</dbReference>
<evidence type="ECO:0000259" key="14">
    <source>
        <dbReference type="Pfam" id="PF02776"/>
    </source>
</evidence>